<dbReference type="Pfam" id="PF13545">
    <property type="entry name" value="HTH_Crp_2"/>
    <property type="match status" value="1"/>
</dbReference>
<dbReference type="InterPro" id="IPR014710">
    <property type="entry name" value="RmlC-like_jellyroll"/>
</dbReference>
<evidence type="ECO:0000313" key="5">
    <source>
        <dbReference type="EMBL" id="MBK7422297.1"/>
    </source>
</evidence>
<dbReference type="PANTHER" id="PTHR24567:SF74">
    <property type="entry name" value="HTH-TYPE TRANSCRIPTIONAL REGULATOR ARCR"/>
    <property type="match status" value="1"/>
</dbReference>
<proteinExistence type="predicted"/>
<dbReference type="Gene3D" id="1.10.10.10">
    <property type="entry name" value="Winged helix-like DNA-binding domain superfamily/Winged helix DNA-binding domain"/>
    <property type="match status" value="1"/>
</dbReference>
<dbReference type="SUPFAM" id="SSF46785">
    <property type="entry name" value="Winged helix' DNA-binding domain"/>
    <property type="match status" value="1"/>
</dbReference>
<keyword evidence="2" id="KW-0238">DNA-binding</keyword>
<evidence type="ECO:0000313" key="6">
    <source>
        <dbReference type="Proteomes" id="UP000886602"/>
    </source>
</evidence>
<keyword evidence="1" id="KW-0805">Transcription regulation</keyword>
<dbReference type="AlphaFoldDB" id="A0A9D7I7P0"/>
<gene>
    <name evidence="5" type="ORF">IPJ48_03925</name>
</gene>
<dbReference type="SUPFAM" id="SSF51206">
    <property type="entry name" value="cAMP-binding domain-like"/>
    <property type="match status" value="1"/>
</dbReference>
<keyword evidence="3" id="KW-0804">Transcription</keyword>
<organism evidence="5 6">
    <name type="scientific">Candidatus Propionivibrio dominans</name>
    <dbReference type="NCBI Taxonomy" id="2954373"/>
    <lineage>
        <taxon>Bacteria</taxon>
        <taxon>Pseudomonadati</taxon>
        <taxon>Pseudomonadota</taxon>
        <taxon>Betaproteobacteria</taxon>
        <taxon>Rhodocyclales</taxon>
        <taxon>Rhodocyclaceae</taxon>
        <taxon>Propionivibrio</taxon>
    </lineage>
</organism>
<dbReference type="GO" id="GO:0003700">
    <property type="term" value="F:DNA-binding transcription factor activity"/>
    <property type="evidence" value="ECO:0007669"/>
    <property type="project" value="TreeGrafter"/>
</dbReference>
<evidence type="ECO:0000259" key="4">
    <source>
        <dbReference type="PROSITE" id="PS50042"/>
    </source>
</evidence>
<accession>A0A9D7I7P0</accession>
<sequence length="235" mass="26018">MPDTRSSPAANRLLAALPRKDRERLLACCEPVELAFAEILAEQGVRMRHVYFPTESFISLVAPIDGRPSLEVGLIGNEGMLGISLILGVEVSPLLAVVQGEGPAWRMDAETFCRELGLSTALQVLLQRYLYVEMSQLAQTAACTRFHLLEARLARWLLMTQDRAHSTEFHVTQEFLAYMLGVRRVGVTKAASSLQNNKLISYCRGNIRIVDRHGLEAASCGCYKADKASYAEMMG</sequence>
<feature type="domain" description="Cyclic nucleotide-binding" evidence="4">
    <location>
        <begin position="13"/>
        <end position="117"/>
    </location>
</feature>
<dbReference type="InterPro" id="IPR036390">
    <property type="entry name" value="WH_DNA-bd_sf"/>
</dbReference>
<dbReference type="GO" id="GO:0005829">
    <property type="term" value="C:cytosol"/>
    <property type="evidence" value="ECO:0007669"/>
    <property type="project" value="TreeGrafter"/>
</dbReference>
<dbReference type="PROSITE" id="PS50042">
    <property type="entry name" value="CNMP_BINDING_3"/>
    <property type="match status" value="1"/>
</dbReference>
<evidence type="ECO:0000256" key="1">
    <source>
        <dbReference type="ARBA" id="ARBA00023015"/>
    </source>
</evidence>
<dbReference type="InterPro" id="IPR018490">
    <property type="entry name" value="cNMP-bd_dom_sf"/>
</dbReference>
<dbReference type="InterPro" id="IPR036388">
    <property type="entry name" value="WH-like_DNA-bd_sf"/>
</dbReference>
<dbReference type="GO" id="GO:0003677">
    <property type="term" value="F:DNA binding"/>
    <property type="evidence" value="ECO:0007669"/>
    <property type="project" value="UniProtKB-KW"/>
</dbReference>
<protein>
    <submittedName>
        <fullName evidence="5">Crp/Fnr family transcriptional regulator</fullName>
    </submittedName>
</protein>
<evidence type="ECO:0000256" key="2">
    <source>
        <dbReference type="ARBA" id="ARBA00023125"/>
    </source>
</evidence>
<comment type="caution">
    <text evidence="5">The sequence shown here is derived from an EMBL/GenBank/DDBJ whole genome shotgun (WGS) entry which is preliminary data.</text>
</comment>
<dbReference type="EMBL" id="JADJNC010000005">
    <property type="protein sequence ID" value="MBK7422297.1"/>
    <property type="molecule type" value="Genomic_DNA"/>
</dbReference>
<dbReference type="InterPro" id="IPR012318">
    <property type="entry name" value="HTH_CRP"/>
</dbReference>
<dbReference type="Proteomes" id="UP000886602">
    <property type="component" value="Unassembled WGS sequence"/>
</dbReference>
<dbReference type="PANTHER" id="PTHR24567">
    <property type="entry name" value="CRP FAMILY TRANSCRIPTIONAL REGULATORY PROTEIN"/>
    <property type="match status" value="1"/>
</dbReference>
<dbReference type="InterPro" id="IPR000595">
    <property type="entry name" value="cNMP-bd_dom"/>
</dbReference>
<dbReference type="InterPro" id="IPR050397">
    <property type="entry name" value="Env_Response_Regulators"/>
</dbReference>
<evidence type="ECO:0000256" key="3">
    <source>
        <dbReference type="ARBA" id="ARBA00023163"/>
    </source>
</evidence>
<dbReference type="Gene3D" id="2.60.120.10">
    <property type="entry name" value="Jelly Rolls"/>
    <property type="match status" value="1"/>
</dbReference>
<reference evidence="5" key="1">
    <citation type="submission" date="2020-10" db="EMBL/GenBank/DDBJ databases">
        <title>Connecting structure to function with the recovery of over 1000 high-quality activated sludge metagenome-assembled genomes encoding full-length rRNA genes using long-read sequencing.</title>
        <authorList>
            <person name="Singleton C.M."/>
            <person name="Petriglieri F."/>
            <person name="Kristensen J.M."/>
            <person name="Kirkegaard R.H."/>
            <person name="Michaelsen T.Y."/>
            <person name="Andersen M.H."/>
            <person name="Karst S.M."/>
            <person name="Dueholm M.S."/>
            <person name="Nielsen P.H."/>
            <person name="Albertsen M."/>
        </authorList>
    </citation>
    <scope>NUCLEOTIDE SEQUENCE</scope>
    <source>
        <strain evidence="5">EsbW_18-Q3-R4-48_MAXAC.044</strain>
    </source>
</reference>
<name>A0A9D7I7P0_9RHOO</name>